<evidence type="ECO:0000313" key="7">
    <source>
        <dbReference type="Proteomes" id="UP000536909"/>
    </source>
</evidence>
<feature type="region of interest" description="Disordered" evidence="1">
    <location>
        <begin position="477"/>
        <end position="499"/>
    </location>
</feature>
<feature type="domain" description="FlgD/Vpr Ig-like" evidence="3">
    <location>
        <begin position="367"/>
        <end position="419"/>
    </location>
</feature>
<feature type="compositionally biased region" description="Polar residues" evidence="1">
    <location>
        <begin position="634"/>
        <end position="645"/>
    </location>
</feature>
<dbReference type="InterPro" id="IPR047589">
    <property type="entry name" value="DUF11_rpt"/>
</dbReference>
<dbReference type="PANTHER" id="PTHR34819">
    <property type="entry name" value="LARGE CYSTEINE-RICH PERIPLASMIC PROTEIN OMCB"/>
    <property type="match status" value="1"/>
</dbReference>
<dbReference type="Pfam" id="PF01345">
    <property type="entry name" value="DUF11"/>
    <property type="match status" value="1"/>
</dbReference>
<dbReference type="AlphaFoldDB" id="A0AAJ5F6S6"/>
<dbReference type="InterPro" id="IPR025965">
    <property type="entry name" value="FlgD/Vpr_Ig-like"/>
</dbReference>
<evidence type="ECO:0000313" key="4">
    <source>
        <dbReference type="EMBL" id="MBB5297367.1"/>
    </source>
</evidence>
<evidence type="ECO:0000313" key="5">
    <source>
        <dbReference type="EMBL" id="TLK32322.1"/>
    </source>
</evidence>
<feature type="compositionally biased region" description="Low complexity" evidence="1">
    <location>
        <begin position="646"/>
        <end position="657"/>
    </location>
</feature>
<dbReference type="InterPro" id="IPR051172">
    <property type="entry name" value="Chlamydia_OmcB"/>
</dbReference>
<comment type="caution">
    <text evidence="5">The sequence shown here is derived from an EMBL/GenBank/DDBJ whole genome shotgun (WGS) entry which is preliminary data.</text>
</comment>
<protein>
    <submittedName>
        <fullName evidence="4">Repeat protein (TIGR01451 family)</fullName>
    </submittedName>
</protein>
<dbReference type="EMBL" id="JACHFV010000023">
    <property type="protein sequence ID" value="MBB5297367.1"/>
    <property type="molecule type" value="Genomic_DNA"/>
</dbReference>
<dbReference type="RefSeq" id="WP_138223748.1">
    <property type="nucleotide sequence ID" value="NZ_BSUI01000032.1"/>
</dbReference>
<feature type="compositionally biased region" description="Low complexity" evidence="1">
    <location>
        <begin position="489"/>
        <end position="499"/>
    </location>
</feature>
<dbReference type="InterPro" id="IPR001434">
    <property type="entry name" value="OmcB-like_DUF11"/>
</dbReference>
<keyword evidence="7" id="KW-1185">Reference proteome</keyword>
<reference evidence="4 7" key="2">
    <citation type="submission" date="2020-08" db="EMBL/GenBank/DDBJ databases">
        <title>Genomic Encyclopedia of Type Strains, Phase IV (KMG-IV): sequencing the most valuable type-strain genomes for metagenomic binning, comparative biology and taxonomic classification.</title>
        <authorList>
            <person name="Goeker M."/>
        </authorList>
    </citation>
    <scope>NUCLEOTIDE SEQUENCE [LARGE SCALE GENOMIC DNA]</scope>
    <source>
        <strain evidence="4 7">DSM 105434</strain>
    </source>
</reference>
<gene>
    <name evidence="5" type="ORF">FCS05_02495</name>
    <name evidence="4" type="ORF">HNQ10_004240</name>
</gene>
<name>A0AAJ5F6S6_9DEIO</name>
<accession>A0AAJ5F6S6</accession>
<evidence type="ECO:0000259" key="2">
    <source>
        <dbReference type="Pfam" id="PF01345"/>
    </source>
</evidence>
<sequence length="804" mass="81580">MNLWYFPGRQLGGPLAALLVITLLGLSSVAGAEGSGILLDPNNNRAYLETGNPNKGDLGAAAPLRKTSFFVYANANEIIELGSSALDSSLALTSAAINVYSGEVNLTSGTRPAAVKTCKPGALSVVGVIQNRAQELAGPNTVAGSSGYTPCSYPVTTTGVYTVEFLAPVPTNDNAPANTITSNGWGAPTTSDQTIGAWDITVRNGSTAIPGRVWTTYLAMNTGGNGRPTVLNLYVLTKDGYLYKVKQNLDPYGFIFFANNKGLTNAAGDPSFTSNTVANATYGSPVVGADSGSYITHKLFLNSPASDLPSSASGVWIRSPSPSVPPTPTGLTFTGRDGTPGFAGSTNGYLSGGTFTFTNPGNSNYSYRLTIPLASNGTNVDRVLVGTATPGSNTVSWDGLDGNGNAVPAGTSSYTARVELLAGEVHFPLLDSENATGLNIVRQNVSGTGTAAPGMVFWDDRPLTRDSSGQSLNITGAPSPDFRLNGVDSSSTPQHSWSSTFGDKKAMDMWAYYPSSPASSSNSVTVRTADISIVKTAGSGTVPVGGQITYTLTIQNKTANTPGQPVVATVDDALPAGITARTWGCPTGCATTGGTGALSTTVSLNGQAPVTITVTDTLSTSVASGTTITNTATVTRGQDSTDPDMTNNTSSVSVTVTPPAPTITLSKQVRNIGTVLNPSPQSTAAFGTSGKGKPGEYLEYCIAYQNTGAGNATNLVINDTIAASGPAQMDGYGTGQGILYASGATLASGATATPTGTLLTSAGGDDAGTLTASSLSVSVGTVYAAPGGAGTPSKGVVCFKARVP</sequence>
<feature type="domain" description="DUF11" evidence="2">
    <location>
        <begin position="530"/>
        <end position="654"/>
    </location>
</feature>
<feature type="region of interest" description="Disordered" evidence="1">
    <location>
        <begin position="634"/>
        <end position="659"/>
    </location>
</feature>
<evidence type="ECO:0000313" key="6">
    <source>
        <dbReference type="Proteomes" id="UP000308000"/>
    </source>
</evidence>
<dbReference type="Proteomes" id="UP000536909">
    <property type="component" value="Unassembled WGS sequence"/>
</dbReference>
<dbReference type="EMBL" id="VBRC01000001">
    <property type="protein sequence ID" value="TLK32322.1"/>
    <property type="molecule type" value="Genomic_DNA"/>
</dbReference>
<evidence type="ECO:0000259" key="3">
    <source>
        <dbReference type="Pfam" id="PF13860"/>
    </source>
</evidence>
<dbReference type="Pfam" id="PF13860">
    <property type="entry name" value="FlgD_ig"/>
    <property type="match status" value="1"/>
</dbReference>
<proteinExistence type="predicted"/>
<dbReference type="NCBIfam" id="TIGR01451">
    <property type="entry name" value="B_ant_repeat"/>
    <property type="match status" value="2"/>
</dbReference>
<organism evidence="5 6">
    <name type="scientific">Deinococcus metallilatus</name>
    <dbReference type="NCBI Taxonomy" id="1211322"/>
    <lineage>
        <taxon>Bacteria</taxon>
        <taxon>Thermotogati</taxon>
        <taxon>Deinococcota</taxon>
        <taxon>Deinococci</taxon>
        <taxon>Deinococcales</taxon>
        <taxon>Deinococcaceae</taxon>
        <taxon>Deinococcus</taxon>
    </lineage>
</organism>
<dbReference type="Gene3D" id="2.60.40.4070">
    <property type="match status" value="1"/>
</dbReference>
<reference evidence="5 6" key="1">
    <citation type="submission" date="2019-04" db="EMBL/GenBank/DDBJ databases">
        <title>Deinococcus metalilatus MA1002 mutant No.5.</title>
        <authorList>
            <person name="Park W."/>
            <person name="Park C."/>
        </authorList>
    </citation>
    <scope>NUCLEOTIDE SEQUENCE [LARGE SCALE GENOMIC DNA]</scope>
    <source>
        <strain evidence="5 6">MA1002-m5</strain>
    </source>
</reference>
<dbReference type="Proteomes" id="UP000308000">
    <property type="component" value="Unassembled WGS sequence"/>
</dbReference>
<evidence type="ECO:0000256" key="1">
    <source>
        <dbReference type="SAM" id="MobiDB-lite"/>
    </source>
</evidence>